<evidence type="ECO:0008006" key="3">
    <source>
        <dbReference type="Google" id="ProtNLM"/>
    </source>
</evidence>
<evidence type="ECO:0000313" key="2">
    <source>
        <dbReference type="Proteomes" id="UP000199435"/>
    </source>
</evidence>
<proteinExistence type="predicted"/>
<gene>
    <name evidence="1" type="ORF">GA0061102_107126</name>
</gene>
<keyword evidence="2" id="KW-1185">Reference proteome</keyword>
<dbReference type="EMBL" id="FMAH01000071">
    <property type="protein sequence ID" value="SCB49143.1"/>
    <property type="molecule type" value="Genomic_DNA"/>
</dbReference>
<accession>A0A1C3XA42</accession>
<dbReference type="Pfam" id="PF10987">
    <property type="entry name" value="DUF2806"/>
    <property type="match status" value="1"/>
</dbReference>
<dbReference type="OrthoDB" id="886161at2"/>
<dbReference type="RefSeq" id="WP_159432226.1">
    <property type="nucleotide sequence ID" value="NZ_FMAH01000071.1"/>
</dbReference>
<organism evidence="1 2">
    <name type="scientific">Rhizobium miluonense</name>
    <dbReference type="NCBI Taxonomy" id="411945"/>
    <lineage>
        <taxon>Bacteria</taxon>
        <taxon>Pseudomonadati</taxon>
        <taxon>Pseudomonadota</taxon>
        <taxon>Alphaproteobacteria</taxon>
        <taxon>Hyphomicrobiales</taxon>
        <taxon>Rhizobiaceae</taxon>
        <taxon>Rhizobium/Agrobacterium group</taxon>
        <taxon>Rhizobium</taxon>
    </lineage>
</organism>
<dbReference type="Proteomes" id="UP000199435">
    <property type="component" value="Unassembled WGS sequence"/>
</dbReference>
<name>A0A1C3XA42_9HYPH</name>
<sequence>MMTGKDEDKVGIAASWSWEGVQASIKSRFLSAADSLGASWLKSKAVNNERTVAIKSASTQSMVALIEAATKAVGDQIKDDPEAAARLLRAVHKAGKQGENLEATMAYAVEEIASSTADDRIEAEGPSELSTHFLSHYEQFAERASDELAREKWGKVLASEIMKPGTFSAKMLRLIDELEGSPAVPLFTDICKFRIAGFIPSALAPLSRADAMTLEEADLLRPNDLGLLQVLFRSTLEGGEKCWVACWERYGVGIMETPPPKIKVGSPNALLSNDGDNLAFEIHPLTSVGRAIASLNPYNELEVVKALRQAFVADNPPGVRIFLVKRNEDHFITISDSDDPI</sequence>
<dbReference type="AlphaFoldDB" id="A0A1C3XA42"/>
<protein>
    <recommendedName>
        <fullName evidence="3">DUF2806 domain-containing protein</fullName>
    </recommendedName>
</protein>
<evidence type="ECO:0000313" key="1">
    <source>
        <dbReference type="EMBL" id="SCB49143.1"/>
    </source>
</evidence>
<reference evidence="2" key="1">
    <citation type="submission" date="2016-08" db="EMBL/GenBank/DDBJ databases">
        <authorList>
            <person name="Varghese N."/>
            <person name="Submissions Spin"/>
        </authorList>
    </citation>
    <scope>NUCLEOTIDE SEQUENCE [LARGE SCALE GENOMIC DNA]</scope>
    <source>
        <strain evidence="2">HAMBI 2971</strain>
    </source>
</reference>
<dbReference type="InterPro" id="IPR021254">
    <property type="entry name" value="DUF2806"/>
</dbReference>